<reference evidence="2 3" key="1">
    <citation type="submission" date="2014-06" db="EMBL/GenBank/DDBJ databases">
        <authorList>
            <person name="Swart Estienne"/>
        </authorList>
    </citation>
    <scope>NUCLEOTIDE SEQUENCE [LARGE SCALE GENOMIC DNA]</scope>
    <source>
        <strain evidence="2 3">130c</strain>
    </source>
</reference>
<accession>A0A078AKJ8</accession>
<evidence type="ECO:0000313" key="2">
    <source>
        <dbReference type="EMBL" id="CDW82880.1"/>
    </source>
</evidence>
<feature type="region of interest" description="Disordered" evidence="1">
    <location>
        <begin position="324"/>
        <end position="379"/>
    </location>
</feature>
<dbReference type="AlphaFoldDB" id="A0A078AKJ8"/>
<evidence type="ECO:0008006" key="4">
    <source>
        <dbReference type="Google" id="ProtNLM"/>
    </source>
</evidence>
<evidence type="ECO:0000256" key="1">
    <source>
        <dbReference type="SAM" id="MobiDB-lite"/>
    </source>
</evidence>
<feature type="compositionally biased region" description="Polar residues" evidence="1">
    <location>
        <begin position="353"/>
        <end position="364"/>
    </location>
</feature>
<protein>
    <recommendedName>
        <fullName evidence="4">UBA domain-containing protein</fullName>
    </recommendedName>
</protein>
<name>A0A078AKJ8_STYLE</name>
<dbReference type="InParanoid" id="A0A078AKJ8"/>
<organism evidence="2 3">
    <name type="scientific">Stylonychia lemnae</name>
    <name type="common">Ciliate</name>
    <dbReference type="NCBI Taxonomy" id="5949"/>
    <lineage>
        <taxon>Eukaryota</taxon>
        <taxon>Sar</taxon>
        <taxon>Alveolata</taxon>
        <taxon>Ciliophora</taxon>
        <taxon>Intramacronucleata</taxon>
        <taxon>Spirotrichea</taxon>
        <taxon>Stichotrichia</taxon>
        <taxon>Sporadotrichida</taxon>
        <taxon>Oxytrichidae</taxon>
        <taxon>Stylonychinae</taxon>
        <taxon>Stylonychia</taxon>
    </lineage>
</organism>
<gene>
    <name evidence="2" type="primary">Contig9763.g10439</name>
    <name evidence="2" type="ORF">STYLEM_11916</name>
</gene>
<evidence type="ECO:0000313" key="3">
    <source>
        <dbReference type="Proteomes" id="UP000039865"/>
    </source>
</evidence>
<dbReference type="EMBL" id="CCKQ01011329">
    <property type="protein sequence ID" value="CDW82880.1"/>
    <property type="molecule type" value="Genomic_DNA"/>
</dbReference>
<proteinExistence type="predicted"/>
<feature type="compositionally biased region" description="Low complexity" evidence="1">
    <location>
        <begin position="365"/>
        <end position="378"/>
    </location>
</feature>
<sequence length="445" mass="51333">MDRANPQNLGGQQIKTQNLKLCGNHFEPLSFYHISSDNFLCPDCIYEKKVSMDDVRRTQSICEQEFKQWDMMRSDFQIIDQFSNDFTDPNSILPKIFNLGPLGQGQPQSQDRYGRPIQDNAGAAANEHLNGVQQNFTKILKQIEKLKKKFQEDHTIISNLRQTEIDPSTLMLKEASRVNLQLEIVEINEEIREFQTSLQNLIEFDPFYLEREIKQLKTVGTFSQQCTVNAHLLNKINTIANSLSKQIDEVRRSSGVPSRPIAQASNQAQYSNGPTLEQFIMLKNELEKSKIKEAEMKNEIENLKYKLSIVMKSMNENGLLGIQMSSQSQSNQSSSKQNQQEQQNRYNNEDQNAQKYQKSNTNSNSEQSSLQDQRSSSQGMVQELLARQHNAQKRQQLEGLSEKQQKAYIELQEMGFQKEKLLEKIKKFDGDQQKIIEDLDLSSFQ</sequence>
<dbReference type="Proteomes" id="UP000039865">
    <property type="component" value="Unassembled WGS sequence"/>
</dbReference>
<keyword evidence="3" id="KW-1185">Reference proteome</keyword>
<feature type="compositionally biased region" description="Low complexity" evidence="1">
    <location>
        <begin position="324"/>
        <end position="351"/>
    </location>
</feature>